<feature type="region of interest" description="Disordered" evidence="1">
    <location>
        <begin position="46"/>
        <end position="67"/>
    </location>
</feature>
<comment type="caution">
    <text evidence="2">The sequence shown here is derived from an EMBL/GenBank/DDBJ whole genome shotgun (WGS) entry which is preliminary data.</text>
</comment>
<evidence type="ECO:0000256" key="1">
    <source>
        <dbReference type="SAM" id="MobiDB-lite"/>
    </source>
</evidence>
<dbReference type="RefSeq" id="WP_193448838.1">
    <property type="nucleotide sequence ID" value="NZ_BMUJ01000001.1"/>
</dbReference>
<gene>
    <name evidence="2" type="ORF">ACFQFF_24220</name>
</gene>
<dbReference type="EMBL" id="JBHSUW010000001">
    <property type="protein sequence ID" value="MFC6504524.1"/>
    <property type="molecule type" value="Genomic_DNA"/>
</dbReference>
<dbReference type="Proteomes" id="UP001596321">
    <property type="component" value="Unassembled WGS sequence"/>
</dbReference>
<reference evidence="3" key="1">
    <citation type="journal article" date="2019" name="Int. J. Syst. Evol. Microbiol.">
        <title>The Global Catalogue of Microorganisms (GCM) 10K type strain sequencing project: providing services to taxonomists for standard genome sequencing and annotation.</title>
        <authorList>
            <consortium name="The Broad Institute Genomics Platform"/>
            <consortium name="The Broad Institute Genome Sequencing Center for Infectious Disease"/>
            <person name="Wu L."/>
            <person name="Ma J."/>
        </authorList>
    </citation>
    <scope>NUCLEOTIDE SEQUENCE [LARGE SCALE GENOMIC DNA]</scope>
    <source>
        <strain evidence="3">JCM 4504</strain>
    </source>
</reference>
<proteinExistence type="predicted"/>
<evidence type="ECO:0000313" key="2">
    <source>
        <dbReference type="EMBL" id="MFC6504524.1"/>
    </source>
</evidence>
<accession>A0ABW1Y4N7</accession>
<protein>
    <submittedName>
        <fullName evidence="2">Uncharacterized protein</fullName>
    </submittedName>
</protein>
<evidence type="ECO:0000313" key="3">
    <source>
        <dbReference type="Proteomes" id="UP001596321"/>
    </source>
</evidence>
<sequence length="67" mass="7521">MTLFVCSVSDWTALNSLSATRLHPRRKFVRSPQQSFDRGARLAQTRFNQGKFRGSQASQLAAPLIDP</sequence>
<name>A0ABW1Y4N7_STRPL</name>
<keyword evidence="3" id="KW-1185">Reference proteome</keyword>
<organism evidence="2 3">
    <name type="scientific">Streptomyces plicatus</name>
    <dbReference type="NCBI Taxonomy" id="1922"/>
    <lineage>
        <taxon>Bacteria</taxon>
        <taxon>Bacillati</taxon>
        <taxon>Actinomycetota</taxon>
        <taxon>Actinomycetes</taxon>
        <taxon>Kitasatosporales</taxon>
        <taxon>Streptomycetaceae</taxon>
        <taxon>Streptomyces</taxon>
        <taxon>Streptomyces rochei group</taxon>
    </lineage>
</organism>